<keyword evidence="4" id="KW-0472">Membrane</keyword>
<proteinExistence type="inferred from homology"/>
<keyword evidence="3" id="KW-0732">Signal</keyword>
<reference evidence="8 9" key="1">
    <citation type="submission" date="2021-03" db="EMBL/GenBank/DDBJ databases">
        <title>Assistant Professor.</title>
        <authorList>
            <person name="Huq M.A."/>
        </authorList>
    </citation>
    <scope>NUCLEOTIDE SEQUENCE [LARGE SCALE GENOMIC DNA]</scope>
    <source>
        <strain evidence="8 9">MAH-29</strain>
    </source>
</reference>
<dbReference type="Proteomes" id="UP000677244">
    <property type="component" value="Unassembled WGS sequence"/>
</dbReference>
<dbReference type="Pfam" id="PF07980">
    <property type="entry name" value="SusD_RagB"/>
    <property type="match status" value="1"/>
</dbReference>
<protein>
    <submittedName>
        <fullName evidence="8">RagB/SusD family nutrient uptake outer membrane protein</fullName>
    </submittedName>
</protein>
<dbReference type="InterPro" id="IPR033985">
    <property type="entry name" value="SusD-like_N"/>
</dbReference>
<dbReference type="RefSeq" id="WP_209137261.1">
    <property type="nucleotide sequence ID" value="NZ_JAGHKO010000001.1"/>
</dbReference>
<dbReference type="InterPro" id="IPR012944">
    <property type="entry name" value="SusD_RagB_dom"/>
</dbReference>
<feature type="domain" description="RagB/SusD" evidence="6">
    <location>
        <begin position="365"/>
        <end position="494"/>
    </location>
</feature>
<dbReference type="EMBL" id="JAGHKO010000001">
    <property type="protein sequence ID" value="MBO9199188.1"/>
    <property type="molecule type" value="Genomic_DNA"/>
</dbReference>
<dbReference type="Gene3D" id="1.25.40.390">
    <property type="match status" value="1"/>
</dbReference>
<evidence type="ECO:0000313" key="8">
    <source>
        <dbReference type="EMBL" id="MBO9199188.1"/>
    </source>
</evidence>
<comment type="subcellular location">
    <subcellularLocation>
        <location evidence="1">Cell outer membrane</location>
    </subcellularLocation>
</comment>
<dbReference type="Pfam" id="PF14322">
    <property type="entry name" value="SusD-like_3"/>
    <property type="match status" value="1"/>
</dbReference>
<feature type="domain" description="SusD-like N-terminal" evidence="7">
    <location>
        <begin position="28"/>
        <end position="240"/>
    </location>
</feature>
<dbReference type="InterPro" id="IPR011990">
    <property type="entry name" value="TPR-like_helical_dom_sf"/>
</dbReference>
<gene>
    <name evidence="8" type="ORF">J7I42_02860</name>
</gene>
<comment type="caution">
    <text evidence="8">The sequence shown here is derived from an EMBL/GenBank/DDBJ whole genome shotgun (WGS) entry which is preliminary data.</text>
</comment>
<keyword evidence="5" id="KW-0998">Cell outer membrane</keyword>
<comment type="similarity">
    <text evidence="2">Belongs to the SusD family.</text>
</comment>
<evidence type="ECO:0000256" key="2">
    <source>
        <dbReference type="ARBA" id="ARBA00006275"/>
    </source>
</evidence>
<evidence type="ECO:0000259" key="6">
    <source>
        <dbReference type="Pfam" id="PF07980"/>
    </source>
</evidence>
<dbReference type="SUPFAM" id="SSF48452">
    <property type="entry name" value="TPR-like"/>
    <property type="match status" value="1"/>
</dbReference>
<sequence length="499" mass="55129">MKQHLNYIVFACLMGVLINSCKRGDLMDTKPTADIPDMNVYTSKEQILNQLRSLYTSFKNGQFYGGRYLIYSDIRSEEFLNERTNGVTGLQTWNHTLTNTVAEVNGLWAQAYLAINNCNIFLEGMDAQGNAVVGDSVSKNYLAEARFIRGLSYYSLLQLYARPYWDGNGSKDGLPIRLTGNKLRAEYQLARSTVAQVYTQILNDFNYAEANLPLVYGTSELNTTRAHRNTVIALKTRMYLSMQKYPEVIAEANKIVTAAAPFSAKTGVANALQSDVTKVFSTYNTTESIFSMPMTSTTGDFPGTQNQLAYYYSPVSSSGGVGNAEYSLNPSGIAGNTTVWSATDTRRAFVKTTGSGTSKKQWLVKYAAPTPYTDYVPVIRYAEVLLNLAEARQRNSTTVDAQAVALLNAVHNRSDAAKTYTVADFASPSDLINVLLTERRIEFLGEGLRSSDLLRLGLTIPAKVSTSATVPAIDANNRQYIWPISSTELDLNKLCKDNQ</sequence>
<evidence type="ECO:0000256" key="3">
    <source>
        <dbReference type="ARBA" id="ARBA00022729"/>
    </source>
</evidence>
<organism evidence="8 9">
    <name type="scientific">Niastella soli</name>
    <dbReference type="NCBI Taxonomy" id="2821487"/>
    <lineage>
        <taxon>Bacteria</taxon>
        <taxon>Pseudomonadati</taxon>
        <taxon>Bacteroidota</taxon>
        <taxon>Chitinophagia</taxon>
        <taxon>Chitinophagales</taxon>
        <taxon>Chitinophagaceae</taxon>
        <taxon>Niastella</taxon>
    </lineage>
</organism>
<evidence type="ECO:0000313" key="9">
    <source>
        <dbReference type="Proteomes" id="UP000677244"/>
    </source>
</evidence>
<evidence type="ECO:0000256" key="1">
    <source>
        <dbReference type="ARBA" id="ARBA00004442"/>
    </source>
</evidence>
<accession>A0ABS3YMS9</accession>
<evidence type="ECO:0000256" key="5">
    <source>
        <dbReference type="ARBA" id="ARBA00023237"/>
    </source>
</evidence>
<keyword evidence="9" id="KW-1185">Reference proteome</keyword>
<evidence type="ECO:0000259" key="7">
    <source>
        <dbReference type="Pfam" id="PF14322"/>
    </source>
</evidence>
<evidence type="ECO:0000256" key="4">
    <source>
        <dbReference type="ARBA" id="ARBA00023136"/>
    </source>
</evidence>
<dbReference type="CDD" id="cd08977">
    <property type="entry name" value="SusD"/>
    <property type="match status" value="1"/>
</dbReference>
<name>A0ABS3YMS9_9BACT</name>